<feature type="region of interest" description="Disordered" evidence="1">
    <location>
        <begin position="378"/>
        <end position="407"/>
    </location>
</feature>
<evidence type="ECO:0000256" key="1">
    <source>
        <dbReference type="SAM" id="MobiDB-lite"/>
    </source>
</evidence>
<reference evidence="2 3" key="1">
    <citation type="submission" date="2019-10" db="EMBL/GenBank/DDBJ databases">
        <authorList>
            <person name="Palmer J.M."/>
        </authorList>
    </citation>
    <scope>NUCLEOTIDE SEQUENCE [LARGE SCALE GENOMIC DNA]</scope>
    <source>
        <strain evidence="2 3">TWF694</strain>
    </source>
</reference>
<accession>A0AAV9WVH7</accession>
<proteinExistence type="predicted"/>
<name>A0AAV9WVH7_9PEZI</name>
<gene>
    <name evidence="2" type="ORF">TWF694_004570</name>
</gene>
<keyword evidence="3" id="KW-1185">Reference proteome</keyword>
<dbReference type="AlphaFoldDB" id="A0AAV9WVH7"/>
<feature type="compositionally biased region" description="Low complexity" evidence="1">
    <location>
        <begin position="134"/>
        <end position="163"/>
    </location>
</feature>
<feature type="compositionally biased region" description="Low complexity" evidence="1">
    <location>
        <begin position="203"/>
        <end position="213"/>
    </location>
</feature>
<feature type="region of interest" description="Disordered" evidence="1">
    <location>
        <begin position="118"/>
        <end position="356"/>
    </location>
</feature>
<dbReference type="Proteomes" id="UP001365542">
    <property type="component" value="Unassembled WGS sequence"/>
</dbReference>
<feature type="compositionally biased region" description="Polar residues" evidence="1">
    <location>
        <begin position="455"/>
        <end position="477"/>
    </location>
</feature>
<dbReference type="EMBL" id="JAVHJO010000015">
    <property type="protein sequence ID" value="KAK6527586.1"/>
    <property type="molecule type" value="Genomic_DNA"/>
</dbReference>
<evidence type="ECO:0008006" key="4">
    <source>
        <dbReference type="Google" id="ProtNLM"/>
    </source>
</evidence>
<evidence type="ECO:0000313" key="3">
    <source>
        <dbReference type="Proteomes" id="UP001365542"/>
    </source>
</evidence>
<feature type="compositionally biased region" description="Pro residues" evidence="1">
    <location>
        <begin position="246"/>
        <end position="256"/>
    </location>
</feature>
<organism evidence="2 3">
    <name type="scientific">Orbilia ellipsospora</name>
    <dbReference type="NCBI Taxonomy" id="2528407"/>
    <lineage>
        <taxon>Eukaryota</taxon>
        <taxon>Fungi</taxon>
        <taxon>Dikarya</taxon>
        <taxon>Ascomycota</taxon>
        <taxon>Pezizomycotina</taxon>
        <taxon>Orbiliomycetes</taxon>
        <taxon>Orbiliales</taxon>
        <taxon>Orbiliaceae</taxon>
        <taxon>Orbilia</taxon>
    </lineage>
</organism>
<protein>
    <recommendedName>
        <fullName evidence="4">WW domain-containing protein</fullName>
    </recommendedName>
</protein>
<comment type="caution">
    <text evidence="2">The sequence shown here is derived from an EMBL/GenBank/DDBJ whole genome shotgun (WGS) entry which is preliminary data.</text>
</comment>
<feature type="region of interest" description="Disordered" evidence="1">
    <location>
        <begin position="452"/>
        <end position="555"/>
    </location>
</feature>
<feature type="compositionally biased region" description="Basic and acidic residues" evidence="1">
    <location>
        <begin position="222"/>
        <end position="231"/>
    </location>
</feature>
<sequence length="688" mass="78796">MPRTTITGEIPIDEIPPDLHYLTRPGAKLKPFVIPSHAPARDTRPLPPGWHQQYDRYKNIWYYVDTNFRPFTPFWDHPCDMGYDPVVYGRRFTLEQVIAARQAGYKLSGAEMWRHGVTGLEGETRRRTMNPYANTGNSTSRSRNSHATSTSASTTTTTTSGSNHNHRGNGDDTGSSRCRTSRRHRYSSSNAGESESHHRTARSRTNVSTSSSSTRRRRRRITYTDEERASDQGHTAPRALRADTPPASPAPPPPYSSPTSSARRRYSRDTPLVGRRMGDGEDVPPEDYRHRDVYDETQAPFPEGAPLDNGLPTPSESEPENEQPAENVGKEEVEVVPEQYKSYESPRRQTLPPPLPPTTMMDKFRRFFHIRVPTPAEKELKRRLKIAQREQRRTESSQRKQRQYQEGIQQTERYMNMMSEMNQRQKEIMEGSVPGKMGFDSNLFQKKVGEGTLMNEGNKTGNSGEASTQNQPTNSAEQPPPAHSGQTPIIPRRGNYTSRPAEHRPTQTRNQSGPFDDEPPSESSISEGPDRRHSFFARFRRDPSAPRRRRKKKIYLKTPPYLGSYEDLPYGYGGGMFTDGSHARGGLPMGIPRPGFLWECERKFGSDFMLEQKEKKRKMGYFTNMGVPYHMPENPYERWLKGQKEEKLRREYEDYLEGEAERYYGKEVEDDGLGPRHGDYGRTFTGEW</sequence>
<evidence type="ECO:0000313" key="2">
    <source>
        <dbReference type="EMBL" id="KAK6527586.1"/>
    </source>
</evidence>
<feature type="compositionally biased region" description="Basic and acidic residues" evidence="1">
    <location>
        <begin position="387"/>
        <end position="398"/>
    </location>
</feature>
<feature type="compositionally biased region" description="Basic and acidic residues" evidence="1">
    <location>
        <begin position="528"/>
        <end position="545"/>
    </location>
</feature>
<dbReference type="Gene3D" id="2.20.70.10">
    <property type="match status" value="1"/>
</dbReference>
<feature type="compositionally biased region" description="Basic residues" evidence="1">
    <location>
        <begin position="546"/>
        <end position="555"/>
    </location>
</feature>